<feature type="region of interest" description="Disordered" evidence="7">
    <location>
        <begin position="313"/>
        <end position="368"/>
    </location>
</feature>
<feature type="compositionally biased region" description="Low complexity" evidence="7">
    <location>
        <begin position="332"/>
        <end position="344"/>
    </location>
</feature>
<dbReference type="InterPro" id="IPR022684">
    <property type="entry name" value="Calpain_cysteine_protease"/>
</dbReference>
<keyword evidence="2 6" id="KW-0645">Protease</keyword>
<feature type="compositionally biased region" description="Basic and acidic residues" evidence="7">
    <location>
        <begin position="11"/>
        <end position="31"/>
    </location>
</feature>
<dbReference type="GO" id="GO:0005737">
    <property type="term" value="C:cytoplasm"/>
    <property type="evidence" value="ECO:0007669"/>
    <property type="project" value="TreeGrafter"/>
</dbReference>
<dbReference type="InterPro" id="IPR022683">
    <property type="entry name" value="Calpain_III"/>
</dbReference>
<dbReference type="OrthoDB" id="424753at2759"/>
<evidence type="ECO:0000259" key="8">
    <source>
        <dbReference type="PROSITE" id="PS50203"/>
    </source>
</evidence>
<evidence type="ECO:0000256" key="4">
    <source>
        <dbReference type="ARBA" id="ARBA00022807"/>
    </source>
</evidence>
<dbReference type="Pfam" id="PF01067">
    <property type="entry name" value="Calpain_III"/>
    <property type="match status" value="1"/>
</dbReference>
<dbReference type="GO" id="GO:0006508">
    <property type="term" value="P:proteolysis"/>
    <property type="evidence" value="ECO:0007669"/>
    <property type="project" value="UniProtKB-KW"/>
</dbReference>
<evidence type="ECO:0000256" key="7">
    <source>
        <dbReference type="SAM" id="MobiDB-lite"/>
    </source>
</evidence>
<dbReference type="Gene3D" id="3.90.70.10">
    <property type="entry name" value="Cysteine proteinases"/>
    <property type="match status" value="1"/>
</dbReference>
<dbReference type="PROSITE" id="PS50203">
    <property type="entry name" value="CALPAIN_CAT"/>
    <property type="match status" value="1"/>
</dbReference>
<feature type="compositionally biased region" description="Basic and acidic residues" evidence="7">
    <location>
        <begin position="315"/>
        <end position="326"/>
    </location>
</feature>
<name>A0A9P1IIM3_9PELO</name>
<dbReference type="PROSITE" id="PS00139">
    <property type="entry name" value="THIOL_PROTEASE_CYS"/>
    <property type="match status" value="1"/>
</dbReference>
<protein>
    <recommendedName>
        <fullName evidence="8">Calpain catalytic domain-containing protein</fullName>
    </recommendedName>
</protein>
<feature type="region of interest" description="Disordered" evidence="7">
    <location>
        <begin position="114"/>
        <end position="165"/>
    </location>
</feature>
<dbReference type="InterPro" id="IPR033883">
    <property type="entry name" value="C2_III"/>
</dbReference>
<dbReference type="AlphaFoldDB" id="A0A9P1IIM3"/>
<dbReference type="CDD" id="cd00044">
    <property type="entry name" value="CysPc"/>
    <property type="match status" value="1"/>
</dbReference>
<feature type="domain" description="Calpain catalytic" evidence="8">
    <location>
        <begin position="391"/>
        <end position="686"/>
    </location>
</feature>
<feature type="active site" evidence="5 6">
    <location>
        <position position="627"/>
    </location>
</feature>
<dbReference type="InterPro" id="IPR036213">
    <property type="entry name" value="Calpain_III_sf"/>
</dbReference>
<dbReference type="EMBL" id="CANHGI010000003">
    <property type="protein sequence ID" value="CAI5444801.1"/>
    <property type="molecule type" value="Genomic_DNA"/>
</dbReference>
<dbReference type="PANTHER" id="PTHR10183">
    <property type="entry name" value="CALPAIN"/>
    <property type="match status" value="1"/>
</dbReference>
<keyword evidence="4 6" id="KW-0788">Thiol protease</keyword>
<feature type="compositionally biased region" description="Pro residues" evidence="7">
    <location>
        <begin position="124"/>
        <end position="136"/>
    </location>
</feature>
<dbReference type="InterPro" id="IPR001300">
    <property type="entry name" value="Peptidase_C2_calpain_cat"/>
</dbReference>
<gene>
    <name evidence="9" type="ORF">CAMP_LOCUS7438</name>
</gene>
<dbReference type="SMART" id="SM00720">
    <property type="entry name" value="calpain_III"/>
    <property type="match status" value="1"/>
</dbReference>
<dbReference type="CDD" id="cd00214">
    <property type="entry name" value="Calpain_III"/>
    <property type="match status" value="1"/>
</dbReference>
<sequence length="863" mass="97414">MFPYSGSGVNEDARSPRETNHTSRRVVEYRKVTTHGGNGEEEDSTTETVTSSRTTRRIVRTVNGNTTVEIIEHDSNPIDLGSGRFDDLPERFRRELEDFDRPFSRDRDFFGEDRDIFRHGGGLPHPPAPFGGGPPPHRGRGDRPPPPPLYDYPHGRTPKQQIDRPDFELNYDQYLKDDESGPASRAPKHRSSNGFGCKIKGIFDGLGGGDLKDIMKHMKRRRPRPGDPLSNFMLSGNMEKQVDKRCRDHGHHFGNIHPDTGRIMGALRGNDFFNFGGLHNNLGNTGKIYLDNLIRGKCRKRKVHKFKPIIPELPYADKKDHDQKKDDEEDAAAPTPVAPVAPVAPAEPTPAPKVSPTEPVYPTLPKKDDSVSDYGLDFETERDKCLANKTLFEDPEFPANDKSLYYKTPPRQQVVWKRPGELVPNPQLIVQGESRFDVKQGALGDCWFLAALANITLYDALFYRVVPPDQSFTENYAGIFHFQFWHYGKWVDVVVDDRLPTVNGTLYYLHSETNNEFWSALVEKAYAKLHGGYENLDGGTTAEALEDFTGGLTEYFDLRKSEKSVVLAALVKGIPMGSLFGCSIDADANIKEAQLRNGLVCGHAYSVTALHSLTYNGQDVTLLRLRNPWGEKEWNGAWSDDSSEWQRIDEATKKEIDVQFARDGEFWISFEDFFENFTQMECCNLSAEVFDEISEMTDLNVKANQHSSEEHQWHEVSEDGEWSSAKGTAGGCNNNPSTYPNNPQYITSFTAPQSSVEDDGNVTILVAVLQKYRRELRSKGKDLLPIGVSIYKSESRRRLDGQFFNYNRPVARTQVFVNTREVTVHFRVPPGDYIVIPCTFDAYDDGDFLLRVYANGGVQSDLL</sequence>
<comment type="caution">
    <text evidence="9">The sequence shown here is derived from an EMBL/GenBank/DDBJ whole genome shotgun (WGS) entry which is preliminary data.</text>
</comment>
<feature type="active site" evidence="5 6">
    <location>
        <position position="446"/>
    </location>
</feature>
<feature type="region of interest" description="Disordered" evidence="7">
    <location>
        <begin position="718"/>
        <end position="739"/>
    </location>
</feature>
<feature type="region of interest" description="Disordered" evidence="7">
    <location>
        <begin position="1"/>
        <end position="54"/>
    </location>
</feature>
<dbReference type="PANTHER" id="PTHR10183:SF262">
    <property type="entry name" value="CALPAIN CATALYTIC DOMAIN-CONTAINING PROTEIN"/>
    <property type="match status" value="1"/>
</dbReference>
<dbReference type="SMART" id="SM00230">
    <property type="entry name" value="CysPc"/>
    <property type="match status" value="1"/>
</dbReference>
<evidence type="ECO:0000256" key="6">
    <source>
        <dbReference type="PROSITE-ProRule" id="PRU00239"/>
    </source>
</evidence>
<evidence type="ECO:0000256" key="2">
    <source>
        <dbReference type="ARBA" id="ARBA00022670"/>
    </source>
</evidence>
<evidence type="ECO:0000313" key="9">
    <source>
        <dbReference type="EMBL" id="CAI5444801.1"/>
    </source>
</evidence>
<feature type="active site" evidence="5 6">
    <location>
        <position position="603"/>
    </location>
</feature>
<dbReference type="Gene3D" id="2.60.120.380">
    <property type="match status" value="1"/>
</dbReference>
<evidence type="ECO:0000313" key="10">
    <source>
        <dbReference type="Proteomes" id="UP001152747"/>
    </source>
</evidence>
<accession>A0A9P1IIM3</accession>
<dbReference type="InterPro" id="IPR000169">
    <property type="entry name" value="Pept_cys_AS"/>
</dbReference>
<dbReference type="GO" id="GO:0004198">
    <property type="term" value="F:calcium-dependent cysteine-type endopeptidase activity"/>
    <property type="evidence" value="ECO:0007669"/>
    <property type="project" value="InterPro"/>
</dbReference>
<comment type="similarity">
    <text evidence="1">Belongs to the peptidase C2 family.</text>
</comment>
<dbReference type="SUPFAM" id="SSF49758">
    <property type="entry name" value="Calpain large subunit, middle domain (domain III)"/>
    <property type="match status" value="1"/>
</dbReference>
<keyword evidence="3 6" id="KW-0378">Hydrolase</keyword>
<dbReference type="FunFam" id="3.90.70.10:FF:000001">
    <property type="entry name" value="Calpain-1 catalytic subunit"/>
    <property type="match status" value="1"/>
</dbReference>
<dbReference type="InterPro" id="IPR038765">
    <property type="entry name" value="Papain-like_cys_pep_sf"/>
</dbReference>
<organism evidence="9 10">
    <name type="scientific">Caenorhabditis angaria</name>
    <dbReference type="NCBI Taxonomy" id="860376"/>
    <lineage>
        <taxon>Eukaryota</taxon>
        <taxon>Metazoa</taxon>
        <taxon>Ecdysozoa</taxon>
        <taxon>Nematoda</taxon>
        <taxon>Chromadorea</taxon>
        <taxon>Rhabditida</taxon>
        <taxon>Rhabditina</taxon>
        <taxon>Rhabditomorpha</taxon>
        <taxon>Rhabditoidea</taxon>
        <taxon>Rhabditidae</taxon>
        <taxon>Peloderinae</taxon>
        <taxon>Caenorhabditis</taxon>
    </lineage>
</organism>
<evidence type="ECO:0000256" key="5">
    <source>
        <dbReference type="PIRSR" id="PIRSR622684-1"/>
    </source>
</evidence>
<dbReference type="Proteomes" id="UP001152747">
    <property type="component" value="Unassembled WGS sequence"/>
</dbReference>
<proteinExistence type="inferred from homology"/>
<reference evidence="9" key="1">
    <citation type="submission" date="2022-11" db="EMBL/GenBank/DDBJ databases">
        <authorList>
            <person name="Kikuchi T."/>
        </authorList>
    </citation>
    <scope>NUCLEOTIDE SEQUENCE</scope>
    <source>
        <strain evidence="9">PS1010</strain>
    </source>
</reference>
<dbReference type="InterPro" id="IPR022682">
    <property type="entry name" value="Calpain_domain_III"/>
</dbReference>
<dbReference type="FunFam" id="2.60.120.380:FF:000002">
    <property type="entry name" value="calpain-3 isoform X1"/>
    <property type="match status" value="1"/>
</dbReference>
<dbReference type="PRINTS" id="PR00704">
    <property type="entry name" value="CALPAIN"/>
</dbReference>
<dbReference type="Pfam" id="PF00648">
    <property type="entry name" value="Peptidase_C2"/>
    <property type="match status" value="1"/>
</dbReference>
<evidence type="ECO:0000256" key="1">
    <source>
        <dbReference type="ARBA" id="ARBA00007623"/>
    </source>
</evidence>
<dbReference type="SUPFAM" id="SSF54001">
    <property type="entry name" value="Cysteine proteinases"/>
    <property type="match status" value="1"/>
</dbReference>
<evidence type="ECO:0000256" key="3">
    <source>
        <dbReference type="ARBA" id="ARBA00022801"/>
    </source>
</evidence>
<keyword evidence="10" id="KW-1185">Reference proteome</keyword>